<proteinExistence type="inferred from homology"/>
<reference evidence="2 3" key="1">
    <citation type="journal article" date="2018" name="IMA Fungus">
        <title>IMA Genome-F 9: Draft genome sequence of Annulohypoxylon stygium, Aspergillus mulundensis, Berkeleyomyces basicola (syn. Thielaviopsis basicola), Ceratocystis smalleyi, two Cercospora beticola strains, Coleophoma cylindrospora, Fusarium fracticaudum, Phialophora cf. hyalina, and Morchella septimelata.</title>
        <authorList>
            <person name="Wingfield B.D."/>
            <person name="Bills G.F."/>
            <person name="Dong Y."/>
            <person name="Huang W."/>
            <person name="Nel W.J."/>
            <person name="Swalarsk-Parry B.S."/>
            <person name="Vaghefi N."/>
            <person name="Wilken P.M."/>
            <person name="An Z."/>
            <person name="de Beer Z.W."/>
            <person name="De Vos L."/>
            <person name="Chen L."/>
            <person name="Duong T.A."/>
            <person name="Gao Y."/>
            <person name="Hammerbacher A."/>
            <person name="Kikkert J.R."/>
            <person name="Li Y."/>
            <person name="Li H."/>
            <person name="Li K."/>
            <person name="Li Q."/>
            <person name="Liu X."/>
            <person name="Ma X."/>
            <person name="Naidoo K."/>
            <person name="Pethybridge S.J."/>
            <person name="Sun J."/>
            <person name="Steenkamp E.T."/>
            <person name="van der Nest M.A."/>
            <person name="van Wyk S."/>
            <person name="Wingfield M.J."/>
            <person name="Xiong C."/>
            <person name="Yue Q."/>
            <person name="Zhang X."/>
        </authorList>
    </citation>
    <scope>NUCLEOTIDE SEQUENCE [LARGE SCALE GENOMIC DNA]</scope>
    <source>
        <strain evidence="2 3">BP6252</strain>
    </source>
</reference>
<accession>A0A3D8RU34</accession>
<evidence type="ECO:0000313" key="3">
    <source>
        <dbReference type="Proteomes" id="UP000256645"/>
    </source>
</evidence>
<keyword evidence="3" id="KW-1185">Reference proteome</keyword>
<dbReference type="OrthoDB" id="309640at2759"/>
<organism evidence="2 3">
    <name type="scientific">Coleophoma cylindrospora</name>
    <dbReference type="NCBI Taxonomy" id="1849047"/>
    <lineage>
        <taxon>Eukaryota</taxon>
        <taxon>Fungi</taxon>
        <taxon>Dikarya</taxon>
        <taxon>Ascomycota</taxon>
        <taxon>Pezizomycotina</taxon>
        <taxon>Leotiomycetes</taxon>
        <taxon>Helotiales</taxon>
        <taxon>Dermateaceae</taxon>
        <taxon>Coleophoma</taxon>
    </lineage>
</organism>
<dbReference type="CDD" id="cd00448">
    <property type="entry name" value="YjgF_YER057c_UK114_family"/>
    <property type="match status" value="1"/>
</dbReference>
<dbReference type="EMBL" id="PDLM01000005">
    <property type="protein sequence ID" value="RDW77515.1"/>
    <property type="molecule type" value="Genomic_DNA"/>
</dbReference>
<evidence type="ECO:0000313" key="2">
    <source>
        <dbReference type="EMBL" id="RDW77515.1"/>
    </source>
</evidence>
<name>A0A3D8RU34_9HELO</name>
<dbReference type="Gene3D" id="3.30.1330.40">
    <property type="entry name" value="RutC-like"/>
    <property type="match status" value="1"/>
</dbReference>
<protein>
    <recommendedName>
        <fullName evidence="4">YjgF-like protein</fullName>
    </recommendedName>
</protein>
<evidence type="ECO:0000256" key="1">
    <source>
        <dbReference type="ARBA" id="ARBA00010552"/>
    </source>
</evidence>
<dbReference type="AlphaFoldDB" id="A0A3D8RU34"/>
<gene>
    <name evidence="2" type="ORF">BP6252_05568</name>
</gene>
<dbReference type="GO" id="GO:0005829">
    <property type="term" value="C:cytosol"/>
    <property type="evidence" value="ECO:0007669"/>
    <property type="project" value="TreeGrafter"/>
</dbReference>
<dbReference type="PANTHER" id="PTHR11803">
    <property type="entry name" value="2-IMINOBUTANOATE/2-IMINOPROPANOATE DEAMINASE RIDA"/>
    <property type="match status" value="1"/>
</dbReference>
<dbReference type="InterPro" id="IPR006175">
    <property type="entry name" value="YjgF/YER057c/UK114"/>
</dbReference>
<dbReference type="Proteomes" id="UP000256645">
    <property type="component" value="Unassembled WGS sequence"/>
</dbReference>
<dbReference type="GO" id="GO:0019239">
    <property type="term" value="F:deaminase activity"/>
    <property type="evidence" value="ECO:0007669"/>
    <property type="project" value="TreeGrafter"/>
</dbReference>
<dbReference type="PANTHER" id="PTHR11803:SF58">
    <property type="entry name" value="PROTEIN HMF1-RELATED"/>
    <property type="match status" value="1"/>
</dbReference>
<comment type="similarity">
    <text evidence="1">Belongs to the RutC family.</text>
</comment>
<dbReference type="FunFam" id="3.30.1330.40:FF:000001">
    <property type="entry name" value="L-PSP family endoribonuclease"/>
    <property type="match status" value="1"/>
</dbReference>
<dbReference type="Pfam" id="PF01042">
    <property type="entry name" value="Ribonuc_L-PSP"/>
    <property type="match status" value="1"/>
</dbReference>
<evidence type="ECO:0008006" key="4">
    <source>
        <dbReference type="Google" id="ProtNLM"/>
    </source>
</evidence>
<dbReference type="SUPFAM" id="SSF55298">
    <property type="entry name" value="YjgF-like"/>
    <property type="match status" value="1"/>
</dbReference>
<dbReference type="STRING" id="1849047.A0A3D8RU34"/>
<comment type="caution">
    <text evidence="2">The sequence shown here is derived from an EMBL/GenBank/DDBJ whole genome shotgun (WGS) entry which is preliminary data.</text>
</comment>
<dbReference type="GO" id="GO:0005739">
    <property type="term" value="C:mitochondrion"/>
    <property type="evidence" value="ECO:0007669"/>
    <property type="project" value="UniProtKB-ARBA"/>
</dbReference>
<sequence>MRVATLSVSSKVASAQENIWPKKEGAPPRAGVPYSPATKAGGFIFISGQTSVKEDGDYLSVESSVTEKAHRMCQNARAILESAGSSTEKVVNVKVYFTNIDQDYDEFNKVYAEYFPHNPSRTSVEVTGLPKPADLEIDVIALA</sequence>
<dbReference type="InterPro" id="IPR035959">
    <property type="entry name" value="RutC-like_sf"/>
</dbReference>